<accession>A0A0C3QP86</accession>
<keyword evidence="3" id="KW-1185">Reference proteome</keyword>
<feature type="region of interest" description="Disordered" evidence="1">
    <location>
        <begin position="27"/>
        <end position="60"/>
    </location>
</feature>
<dbReference type="SUPFAM" id="SSF53335">
    <property type="entry name" value="S-adenosyl-L-methionine-dependent methyltransferases"/>
    <property type="match status" value="1"/>
</dbReference>
<dbReference type="CDD" id="cd02440">
    <property type="entry name" value="AdoMet_MTases"/>
    <property type="match status" value="1"/>
</dbReference>
<dbReference type="Pfam" id="PF13489">
    <property type="entry name" value="Methyltransf_23"/>
    <property type="match status" value="1"/>
</dbReference>
<protein>
    <recommendedName>
        <fullName evidence="4">Methyltransferase domain-containing protein</fullName>
    </recommendedName>
</protein>
<dbReference type="InterPro" id="IPR029063">
    <property type="entry name" value="SAM-dependent_MTases_sf"/>
</dbReference>
<dbReference type="Gene3D" id="3.40.50.150">
    <property type="entry name" value="Vaccinia Virus protein VP39"/>
    <property type="match status" value="1"/>
</dbReference>
<feature type="compositionally biased region" description="Low complexity" evidence="1">
    <location>
        <begin position="39"/>
        <end position="48"/>
    </location>
</feature>
<sequence length="405" mass="45505">MPLHSIAEDDMEVDMFSDSAATVKGASYYDERSPRAGESVSSSDRSSSPTPTLQSMTGSMYDGLFDEKHGRKVNSTCPTYSMAADEPEVMRMDEEHTLYKFLFKQLFGDELYVGPPEIVDEILAYSDAEQKRIMDLGTGTAAWAIDMANRYPEAEVVGIDLAPLQPDEDALPINCRLEMDDLNLSLEHYYDSTHLIHIRLLSSGIRDYPGFIDQCAKCLKPGGMLYFCETDFRPYSAPDPKSTYQPLRSRRSLDRSNGQAGDGGQAGNATPTTKKPKKEYISPLVLLLQAIVSALHQKMAHIDAAANLRRWINDHKSLEELTYNELYLPLMQLFPKDTPDGAFSNEIARIVGKDFDAYIDSFKPCLLDFRTEAEINRMKAAALEEIRRPKKQVLVRVVVMSARKK</sequence>
<evidence type="ECO:0000313" key="2">
    <source>
        <dbReference type="EMBL" id="KIO30041.1"/>
    </source>
</evidence>
<dbReference type="PANTHER" id="PTHR43591:SF105">
    <property type="entry name" value="METHYLTRANSFERASE DOMAIN-CONTAINING PROTEIN-RELATED"/>
    <property type="match status" value="1"/>
</dbReference>
<dbReference type="AlphaFoldDB" id="A0A0C3QP86"/>
<organism evidence="2 3">
    <name type="scientific">Tulasnella calospora MUT 4182</name>
    <dbReference type="NCBI Taxonomy" id="1051891"/>
    <lineage>
        <taxon>Eukaryota</taxon>
        <taxon>Fungi</taxon>
        <taxon>Dikarya</taxon>
        <taxon>Basidiomycota</taxon>
        <taxon>Agaricomycotina</taxon>
        <taxon>Agaricomycetes</taxon>
        <taxon>Cantharellales</taxon>
        <taxon>Tulasnellaceae</taxon>
        <taxon>Tulasnella</taxon>
    </lineage>
</organism>
<proteinExistence type="predicted"/>
<feature type="region of interest" description="Disordered" evidence="1">
    <location>
        <begin position="239"/>
        <end position="275"/>
    </location>
</feature>
<dbReference type="STRING" id="1051891.A0A0C3QP86"/>
<dbReference type="HOGENOM" id="CLU_010595_5_2_1"/>
<evidence type="ECO:0000313" key="3">
    <source>
        <dbReference type="Proteomes" id="UP000054248"/>
    </source>
</evidence>
<gene>
    <name evidence="2" type="ORF">M407DRAFT_159851</name>
</gene>
<name>A0A0C3QP86_9AGAM</name>
<feature type="compositionally biased region" description="Polar residues" evidence="1">
    <location>
        <begin position="49"/>
        <end position="58"/>
    </location>
</feature>
<evidence type="ECO:0000256" key="1">
    <source>
        <dbReference type="SAM" id="MobiDB-lite"/>
    </source>
</evidence>
<dbReference type="OrthoDB" id="2013972at2759"/>
<reference evidence="2 3" key="1">
    <citation type="submission" date="2014-04" db="EMBL/GenBank/DDBJ databases">
        <authorList>
            <consortium name="DOE Joint Genome Institute"/>
            <person name="Kuo A."/>
            <person name="Girlanda M."/>
            <person name="Perotto S."/>
            <person name="Kohler A."/>
            <person name="Nagy L.G."/>
            <person name="Floudas D."/>
            <person name="Copeland A."/>
            <person name="Barry K.W."/>
            <person name="Cichocki N."/>
            <person name="Veneault-Fourrey C."/>
            <person name="LaButti K."/>
            <person name="Lindquist E.A."/>
            <person name="Lipzen A."/>
            <person name="Lundell T."/>
            <person name="Morin E."/>
            <person name="Murat C."/>
            <person name="Sun H."/>
            <person name="Tunlid A."/>
            <person name="Henrissat B."/>
            <person name="Grigoriev I.V."/>
            <person name="Hibbett D.S."/>
            <person name="Martin F."/>
            <person name="Nordberg H.P."/>
            <person name="Cantor M.N."/>
            <person name="Hua S.X."/>
        </authorList>
    </citation>
    <scope>NUCLEOTIDE SEQUENCE [LARGE SCALE GENOMIC DNA]</scope>
    <source>
        <strain evidence="2 3">MUT 4182</strain>
    </source>
</reference>
<dbReference type="GO" id="GO:0008168">
    <property type="term" value="F:methyltransferase activity"/>
    <property type="evidence" value="ECO:0007669"/>
    <property type="project" value="TreeGrafter"/>
</dbReference>
<dbReference type="PANTHER" id="PTHR43591">
    <property type="entry name" value="METHYLTRANSFERASE"/>
    <property type="match status" value="1"/>
</dbReference>
<dbReference type="EMBL" id="KN822976">
    <property type="protein sequence ID" value="KIO30041.1"/>
    <property type="molecule type" value="Genomic_DNA"/>
</dbReference>
<evidence type="ECO:0008006" key="4">
    <source>
        <dbReference type="Google" id="ProtNLM"/>
    </source>
</evidence>
<reference evidence="3" key="2">
    <citation type="submission" date="2015-01" db="EMBL/GenBank/DDBJ databases">
        <title>Evolutionary Origins and Diversification of the Mycorrhizal Mutualists.</title>
        <authorList>
            <consortium name="DOE Joint Genome Institute"/>
            <consortium name="Mycorrhizal Genomics Consortium"/>
            <person name="Kohler A."/>
            <person name="Kuo A."/>
            <person name="Nagy L.G."/>
            <person name="Floudas D."/>
            <person name="Copeland A."/>
            <person name="Barry K.W."/>
            <person name="Cichocki N."/>
            <person name="Veneault-Fourrey C."/>
            <person name="LaButti K."/>
            <person name="Lindquist E.A."/>
            <person name="Lipzen A."/>
            <person name="Lundell T."/>
            <person name="Morin E."/>
            <person name="Murat C."/>
            <person name="Riley R."/>
            <person name="Ohm R."/>
            <person name="Sun H."/>
            <person name="Tunlid A."/>
            <person name="Henrissat B."/>
            <person name="Grigoriev I.V."/>
            <person name="Hibbett D.S."/>
            <person name="Martin F."/>
        </authorList>
    </citation>
    <scope>NUCLEOTIDE SEQUENCE [LARGE SCALE GENOMIC DNA]</scope>
    <source>
        <strain evidence="3">MUT 4182</strain>
    </source>
</reference>
<dbReference type="Proteomes" id="UP000054248">
    <property type="component" value="Unassembled WGS sequence"/>
</dbReference>